<dbReference type="InterPro" id="IPR036724">
    <property type="entry name" value="Cobalamin-bd_sf"/>
</dbReference>
<dbReference type="SUPFAM" id="SSF47644">
    <property type="entry name" value="Methionine synthase domain"/>
    <property type="match status" value="1"/>
</dbReference>
<dbReference type="GO" id="GO:0005829">
    <property type="term" value="C:cytosol"/>
    <property type="evidence" value="ECO:0007669"/>
    <property type="project" value="TreeGrafter"/>
</dbReference>
<accession>A0A8S0WNL6</accession>
<evidence type="ECO:0000256" key="3">
    <source>
        <dbReference type="ARBA" id="ARBA00023285"/>
    </source>
</evidence>
<keyword evidence="8" id="KW-1185">Reference proteome</keyword>
<feature type="domain" description="B12-binding N-terminal" evidence="5">
    <location>
        <begin position="1"/>
        <end position="88"/>
    </location>
</feature>
<protein>
    <submittedName>
        <fullName evidence="6">Cobalamin (Vitamin B12)-binding domain protein</fullName>
    </submittedName>
    <submittedName>
        <fullName evidence="7">Dimethylamine corrinoid protein</fullName>
    </submittedName>
</protein>
<dbReference type="RefSeq" id="WP_240984927.1">
    <property type="nucleotide sequence ID" value="NZ_CDGJ01000096.1"/>
</dbReference>
<feature type="domain" description="B12-binding" evidence="4">
    <location>
        <begin position="88"/>
        <end position="207"/>
    </location>
</feature>
<dbReference type="FunFam" id="3.40.50.280:FF:000003">
    <property type="entry name" value="Dimethylamine methyltransferase corrinoid protein"/>
    <property type="match status" value="1"/>
</dbReference>
<gene>
    <name evidence="6" type="ORF">DEACI_2060</name>
    <name evidence="7" type="ORF">DEACI_3306</name>
</gene>
<dbReference type="InterPro" id="IPR036594">
    <property type="entry name" value="Meth_synthase_dom"/>
</dbReference>
<keyword evidence="2" id="KW-0479">Metal-binding</keyword>
<dbReference type="Proteomes" id="UP000836597">
    <property type="component" value="Chromosome"/>
</dbReference>
<proteinExistence type="inferred from homology"/>
<dbReference type="AlphaFoldDB" id="A0A8S0WNL6"/>
<dbReference type="GO" id="GO:0008705">
    <property type="term" value="F:methionine synthase activity"/>
    <property type="evidence" value="ECO:0007669"/>
    <property type="project" value="TreeGrafter"/>
</dbReference>
<evidence type="ECO:0000313" key="8">
    <source>
        <dbReference type="Proteomes" id="UP001071230"/>
    </source>
</evidence>
<dbReference type="PROSITE" id="PS51332">
    <property type="entry name" value="B12_BINDING"/>
    <property type="match status" value="1"/>
</dbReference>
<evidence type="ECO:0000259" key="4">
    <source>
        <dbReference type="PROSITE" id="PS51332"/>
    </source>
</evidence>
<dbReference type="PANTHER" id="PTHR45833:SF1">
    <property type="entry name" value="METHIONINE SYNTHASE"/>
    <property type="match status" value="1"/>
</dbReference>
<comment type="similarity">
    <text evidence="1">Belongs to the methylamine corrinoid protein family.</text>
</comment>
<dbReference type="GO" id="GO:0050667">
    <property type="term" value="P:homocysteine metabolic process"/>
    <property type="evidence" value="ECO:0007669"/>
    <property type="project" value="TreeGrafter"/>
</dbReference>
<dbReference type="CDD" id="cd02070">
    <property type="entry name" value="corrinoid_protein_B12-BD"/>
    <property type="match status" value="1"/>
</dbReference>
<dbReference type="Pfam" id="PF02607">
    <property type="entry name" value="B12-binding_2"/>
    <property type="match status" value="1"/>
</dbReference>
<evidence type="ECO:0000313" key="7">
    <source>
        <dbReference type="EMBL" id="CEJ08825.1"/>
    </source>
</evidence>
<dbReference type="KEGG" id="aacx:DEACI_2060"/>
<dbReference type="Proteomes" id="UP001071230">
    <property type="component" value="Unassembled WGS sequence"/>
</dbReference>
<dbReference type="Gene3D" id="3.40.50.280">
    <property type="entry name" value="Cobalamin-binding domain"/>
    <property type="match status" value="1"/>
</dbReference>
<dbReference type="SMART" id="SM01018">
    <property type="entry name" value="B12-binding_2"/>
    <property type="match status" value="1"/>
</dbReference>
<dbReference type="EMBL" id="CDGJ01000096">
    <property type="protein sequence ID" value="CEJ08825.1"/>
    <property type="molecule type" value="Genomic_DNA"/>
</dbReference>
<keyword evidence="3" id="KW-0170">Cobalt</keyword>
<organism evidence="6">
    <name type="scientific">Acididesulfobacillus acetoxydans</name>
    <dbReference type="NCBI Taxonomy" id="1561005"/>
    <lineage>
        <taxon>Bacteria</taxon>
        <taxon>Bacillati</taxon>
        <taxon>Bacillota</taxon>
        <taxon>Clostridia</taxon>
        <taxon>Eubacteriales</taxon>
        <taxon>Peptococcaceae</taxon>
        <taxon>Acididesulfobacillus</taxon>
    </lineage>
</organism>
<dbReference type="PROSITE" id="PS51337">
    <property type="entry name" value="B12_BINDING_NTER"/>
    <property type="match status" value="1"/>
</dbReference>
<dbReference type="GO" id="GO:0046653">
    <property type="term" value="P:tetrahydrofolate metabolic process"/>
    <property type="evidence" value="ECO:0007669"/>
    <property type="project" value="TreeGrafter"/>
</dbReference>
<dbReference type="GO" id="GO:0046872">
    <property type="term" value="F:metal ion binding"/>
    <property type="evidence" value="ECO:0007669"/>
    <property type="project" value="UniProtKB-KW"/>
</dbReference>
<dbReference type="InterPro" id="IPR050554">
    <property type="entry name" value="Met_Synthase/Corrinoid"/>
</dbReference>
<name>A0A8S0WNL6_9FIRM</name>
<evidence type="ECO:0000313" key="6">
    <source>
        <dbReference type="EMBL" id="CAA7601394.1"/>
    </source>
</evidence>
<dbReference type="InterPro" id="IPR003759">
    <property type="entry name" value="Cbl-bd_cap"/>
</dbReference>
<dbReference type="Pfam" id="PF02310">
    <property type="entry name" value="B12-binding"/>
    <property type="match status" value="1"/>
</dbReference>
<dbReference type="EMBL" id="LR746496">
    <property type="protein sequence ID" value="CAA7601394.1"/>
    <property type="molecule type" value="Genomic_DNA"/>
</dbReference>
<dbReference type="InterPro" id="IPR006158">
    <property type="entry name" value="Cobalamin-bd"/>
</dbReference>
<dbReference type="SUPFAM" id="SSF52242">
    <property type="entry name" value="Cobalamin (vitamin B12)-binding domain"/>
    <property type="match status" value="1"/>
</dbReference>
<evidence type="ECO:0000256" key="2">
    <source>
        <dbReference type="ARBA" id="ARBA00022723"/>
    </source>
</evidence>
<evidence type="ECO:0000256" key="1">
    <source>
        <dbReference type="ARBA" id="ARBA00010854"/>
    </source>
</evidence>
<sequence length="207" mass="22060">MSTFQEMAEAVISGNAKKVKEYAKQALAEGVSPQAIINDGLIAGMNVVGVRFKNNEVYVPEVLISARAMHAGMDVVKPLLSEAEVQDKGTIVVGTVKGDLHDIGKNLVRMMLEGAGYKVIDLGVDIAPDKFAQAVEEHRPQIVGLSALLTTTMVQMKNTIERLKDYPVKVMVGGAPVTQKFADEVGADAYASDAATAVEKAEQLMAS</sequence>
<reference evidence="7" key="1">
    <citation type="submission" date="2014-11" db="EMBL/GenBank/DDBJ databases">
        <authorList>
            <person name="Hornung B.V."/>
        </authorList>
    </citation>
    <scope>NUCLEOTIDE SEQUENCE</scope>
    <source>
        <strain evidence="7">INE</strain>
    </source>
</reference>
<reference evidence="6" key="2">
    <citation type="submission" date="2020-01" db="EMBL/GenBank/DDBJ databases">
        <authorList>
            <person name="Hornung B."/>
        </authorList>
    </citation>
    <scope>NUCLEOTIDE SEQUENCE</scope>
    <source>
        <strain evidence="6">PacBioINE</strain>
    </source>
</reference>
<dbReference type="GO" id="GO:0031419">
    <property type="term" value="F:cobalamin binding"/>
    <property type="evidence" value="ECO:0007669"/>
    <property type="project" value="InterPro"/>
</dbReference>
<evidence type="ECO:0000259" key="5">
    <source>
        <dbReference type="PROSITE" id="PS51337"/>
    </source>
</evidence>
<dbReference type="Gene3D" id="1.10.1240.10">
    <property type="entry name" value="Methionine synthase domain"/>
    <property type="match status" value="1"/>
</dbReference>
<dbReference type="PANTHER" id="PTHR45833">
    <property type="entry name" value="METHIONINE SYNTHASE"/>
    <property type="match status" value="1"/>
</dbReference>